<dbReference type="InterPro" id="IPR047057">
    <property type="entry name" value="MerR_fam"/>
</dbReference>
<evidence type="ECO:0000259" key="4">
    <source>
        <dbReference type="PROSITE" id="PS50937"/>
    </source>
</evidence>
<keyword evidence="2" id="KW-0238">DNA-binding</keyword>
<keyword evidence="3" id="KW-0804">Transcription</keyword>
<name>B8HS38_CYAP4</name>
<evidence type="ECO:0000256" key="3">
    <source>
        <dbReference type="ARBA" id="ARBA00023163"/>
    </source>
</evidence>
<dbReference type="Gene3D" id="1.10.1660.10">
    <property type="match status" value="1"/>
</dbReference>
<dbReference type="PRINTS" id="PR00040">
    <property type="entry name" value="HTHMERR"/>
</dbReference>
<dbReference type="CDD" id="cd04770">
    <property type="entry name" value="HTH_HMRTR"/>
    <property type="match status" value="1"/>
</dbReference>
<dbReference type="GO" id="GO:0003677">
    <property type="term" value="F:DNA binding"/>
    <property type="evidence" value="ECO:0007669"/>
    <property type="project" value="UniProtKB-KW"/>
</dbReference>
<dbReference type="AlphaFoldDB" id="B8HS38"/>
<protein>
    <submittedName>
        <fullName evidence="5">Transcriptional regulator, MerR family</fullName>
    </submittedName>
</protein>
<evidence type="ECO:0000256" key="2">
    <source>
        <dbReference type="ARBA" id="ARBA00023125"/>
    </source>
</evidence>
<dbReference type="PROSITE" id="PS50937">
    <property type="entry name" value="HTH_MERR_2"/>
    <property type="match status" value="1"/>
</dbReference>
<feature type="domain" description="HTH merR-type" evidence="4">
    <location>
        <begin position="6"/>
        <end position="75"/>
    </location>
</feature>
<dbReference type="PANTHER" id="PTHR30204">
    <property type="entry name" value="REDOX-CYCLING DRUG-SENSING TRANSCRIPTIONAL ACTIVATOR SOXR"/>
    <property type="match status" value="1"/>
</dbReference>
<dbReference type="Pfam" id="PF13411">
    <property type="entry name" value="MerR_1"/>
    <property type="match status" value="1"/>
</dbReference>
<dbReference type="EMBL" id="CP001344">
    <property type="protein sequence ID" value="ACL42697.1"/>
    <property type="molecule type" value="Genomic_DNA"/>
</dbReference>
<reference evidence="5" key="1">
    <citation type="submission" date="2009-01" db="EMBL/GenBank/DDBJ databases">
        <title>Complete sequence of chromosome Cyanothece sp. PCC 7425.</title>
        <authorList>
            <consortium name="US DOE Joint Genome Institute"/>
            <person name="Lucas S."/>
            <person name="Copeland A."/>
            <person name="Lapidus A."/>
            <person name="Glavina del Rio T."/>
            <person name="Dalin E."/>
            <person name="Tice H."/>
            <person name="Bruce D."/>
            <person name="Goodwin L."/>
            <person name="Pitluck S."/>
            <person name="Sims D."/>
            <person name="Meineke L."/>
            <person name="Brettin T."/>
            <person name="Detter J.C."/>
            <person name="Han C."/>
            <person name="Larimer F."/>
            <person name="Land M."/>
            <person name="Hauser L."/>
            <person name="Kyrpides N."/>
            <person name="Ovchinnikova G."/>
            <person name="Liberton M."/>
            <person name="Stoeckel J."/>
            <person name="Banerjee A."/>
            <person name="Singh A."/>
            <person name="Page L."/>
            <person name="Sato H."/>
            <person name="Zhao L."/>
            <person name="Sherman L."/>
            <person name="Pakrasi H."/>
            <person name="Richardson P."/>
        </authorList>
    </citation>
    <scope>NUCLEOTIDE SEQUENCE</scope>
    <source>
        <strain evidence="5">PCC 7425</strain>
    </source>
</reference>
<dbReference type="GO" id="GO:0003700">
    <property type="term" value="F:DNA-binding transcription factor activity"/>
    <property type="evidence" value="ECO:0007669"/>
    <property type="project" value="InterPro"/>
</dbReference>
<dbReference type="InterPro" id="IPR000551">
    <property type="entry name" value="MerR-type_HTH_dom"/>
</dbReference>
<dbReference type="InterPro" id="IPR009061">
    <property type="entry name" value="DNA-bd_dom_put_sf"/>
</dbReference>
<dbReference type="SUPFAM" id="SSF46955">
    <property type="entry name" value="Putative DNA-binding domain"/>
    <property type="match status" value="1"/>
</dbReference>
<dbReference type="SMART" id="SM00422">
    <property type="entry name" value="HTH_MERR"/>
    <property type="match status" value="1"/>
</dbReference>
<dbReference type="KEGG" id="cyn:Cyan7425_0303"/>
<dbReference type="OrthoDB" id="9791488at2"/>
<dbReference type="HOGENOM" id="CLU_060077_2_2_3"/>
<dbReference type="STRING" id="395961.Cyan7425_0303"/>
<keyword evidence="1" id="KW-0805">Transcription regulation</keyword>
<gene>
    <name evidence="5" type="ordered locus">Cyan7425_0303</name>
</gene>
<dbReference type="PANTHER" id="PTHR30204:SF94">
    <property type="entry name" value="HEAVY METAL-DEPENDENT TRANSCRIPTIONAL REGULATOR HI_0293-RELATED"/>
    <property type="match status" value="1"/>
</dbReference>
<organism evidence="5">
    <name type="scientific">Cyanothece sp. (strain PCC 7425 / ATCC 29141)</name>
    <dbReference type="NCBI Taxonomy" id="395961"/>
    <lineage>
        <taxon>Bacteria</taxon>
        <taxon>Bacillati</taxon>
        <taxon>Cyanobacteriota</taxon>
        <taxon>Cyanophyceae</taxon>
        <taxon>Gomontiellales</taxon>
        <taxon>Cyanothecaceae</taxon>
        <taxon>Cyanothece</taxon>
    </lineage>
</organism>
<dbReference type="eggNOG" id="COG0789">
    <property type="taxonomic scope" value="Bacteria"/>
</dbReference>
<evidence type="ECO:0000313" key="5">
    <source>
        <dbReference type="EMBL" id="ACL42697.1"/>
    </source>
</evidence>
<proteinExistence type="predicted"/>
<evidence type="ECO:0000256" key="1">
    <source>
        <dbReference type="ARBA" id="ARBA00023015"/>
    </source>
</evidence>
<sequence>MLATTLLKIGDIAKQTGVSVGTLRYYETLKLLHPVERGNNGYRYYSLETIQQVKFIKKSQSLGFSLEEIRQILDVRYGGEAPCALVQDLLNYKIGQLEEQIKQMMMFKSELEGYRNLWAVIPSFNQNDHDICPLIDTVHLKTEVDPFDIELSIK</sequence>
<accession>B8HS38</accession>